<dbReference type="InterPro" id="IPR001647">
    <property type="entry name" value="HTH_TetR"/>
</dbReference>
<proteinExistence type="predicted"/>
<dbReference type="EMBL" id="LN831776">
    <property type="protein sequence ID" value="CQR56099.1"/>
    <property type="molecule type" value="Genomic_DNA"/>
</dbReference>
<protein>
    <submittedName>
        <fullName evidence="6">TetR family transcriptional regulator</fullName>
    </submittedName>
</protein>
<dbReference type="HOGENOM" id="CLU_069356_43_2_9"/>
<keyword evidence="1" id="KW-0805">Transcription regulation</keyword>
<dbReference type="InterPro" id="IPR050109">
    <property type="entry name" value="HTH-type_TetR-like_transc_reg"/>
</dbReference>
<dbReference type="STRING" id="483937.AMQ84_04915"/>
<dbReference type="Proteomes" id="UP000033163">
    <property type="component" value="Chromosome I"/>
</dbReference>
<evidence type="ECO:0000313" key="6">
    <source>
        <dbReference type="EMBL" id="CQR56099.1"/>
    </source>
</evidence>
<evidence type="ECO:0000313" key="7">
    <source>
        <dbReference type="Proteomes" id="UP000033163"/>
    </source>
</evidence>
<dbReference type="PROSITE" id="PS50977">
    <property type="entry name" value="HTH_TETR_2"/>
    <property type="match status" value="1"/>
</dbReference>
<dbReference type="Gene3D" id="1.10.10.60">
    <property type="entry name" value="Homeodomain-like"/>
    <property type="match status" value="1"/>
</dbReference>
<dbReference type="InterPro" id="IPR025996">
    <property type="entry name" value="MT1864/Rv1816-like_C"/>
</dbReference>
<evidence type="ECO:0000256" key="2">
    <source>
        <dbReference type="ARBA" id="ARBA00023125"/>
    </source>
</evidence>
<dbReference type="Gene3D" id="1.10.357.10">
    <property type="entry name" value="Tetracycline Repressor, domain 2"/>
    <property type="match status" value="1"/>
</dbReference>
<evidence type="ECO:0000256" key="4">
    <source>
        <dbReference type="PROSITE-ProRule" id="PRU00335"/>
    </source>
</evidence>
<evidence type="ECO:0000259" key="5">
    <source>
        <dbReference type="PROSITE" id="PS50977"/>
    </source>
</evidence>
<reference evidence="7" key="1">
    <citation type="submission" date="2015-03" db="EMBL/GenBank/DDBJ databases">
        <authorList>
            <person name="Wibberg D."/>
        </authorList>
    </citation>
    <scope>NUCLEOTIDE SEQUENCE [LARGE SCALE GENOMIC DNA]</scope>
</reference>
<dbReference type="PATRIC" id="fig|1073571.4.peg.3951"/>
<dbReference type="RefSeq" id="WP_039790394.1">
    <property type="nucleotide sequence ID" value="NZ_AGBD01001182.1"/>
</dbReference>
<dbReference type="GO" id="GO:0003700">
    <property type="term" value="F:DNA-binding transcription factor activity"/>
    <property type="evidence" value="ECO:0007669"/>
    <property type="project" value="TreeGrafter"/>
</dbReference>
<evidence type="ECO:0000256" key="1">
    <source>
        <dbReference type="ARBA" id="ARBA00023015"/>
    </source>
</evidence>
<evidence type="ECO:0000256" key="3">
    <source>
        <dbReference type="ARBA" id="ARBA00023163"/>
    </source>
</evidence>
<dbReference type="AlphaFoldDB" id="A0A0E4CX86"/>
<dbReference type="Pfam" id="PF00440">
    <property type="entry name" value="TetR_N"/>
    <property type="match status" value="1"/>
</dbReference>
<sequence>MSPREGLDTHTLVLAAAEIADEQGIEEVTLAAIAARLGVRSPSLYNHINGLQGLRSLLAVHGLELLNAAIAAASEGLKGDAAIHAMGQAYVDFARKHPGLYETTLRAPEEGNSELVRASEQVLSLIIRLLSCYELDAEDELHAVRGLRSLLHGFAALENKGGFGMPLDTNISLNWLISAFIAGIRSKSSSTGTG</sequence>
<dbReference type="KEGG" id="pri:PRIO_3696"/>
<feature type="DNA-binding region" description="H-T-H motif" evidence="4">
    <location>
        <begin position="29"/>
        <end position="48"/>
    </location>
</feature>
<accession>A0A0E4CX86</accession>
<organism evidence="6 7">
    <name type="scientific">Paenibacillus riograndensis SBR5</name>
    <dbReference type="NCBI Taxonomy" id="1073571"/>
    <lineage>
        <taxon>Bacteria</taxon>
        <taxon>Bacillati</taxon>
        <taxon>Bacillota</taxon>
        <taxon>Bacilli</taxon>
        <taxon>Bacillales</taxon>
        <taxon>Paenibacillaceae</taxon>
        <taxon>Paenibacillus</taxon>
        <taxon>Paenibacillus sonchi group</taxon>
    </lineage>
</organism>
<dbReference type="InterPro" id="IPR009057">
    <property type="entry name" value="Homeodomain-like_sf"/>
</dbReference>
<dbReference type="SUPFAM" id="SSF48498">
    <property type="entry name" value="Tetracyclin repressor-like, C-terminal domain"/>
    <property type="match status" value="1"/>
</dbReference>
<dbReference type="GO" id="GO:0000976">
    <property type="term" value="F:transcription cis-regulatory region binding"/>
    <property type="evidence" value="ECO:0007669"/>
    <property type="project" value="TreeGrafter"/>
</dbReference>
<dbReference type="SUPFAM" id="SSF46689">
    <property type="entry name" value="Homeodomain-like"/>
    <property type="match status" value="1"/>
</dbReference>
<keyword evidence="3" id="KW-0804">Transcription</keyword>
<gene>
    <name evidence="6" type="ORF">PRIO_3696</name>
</gene>
<feature type="domain" description="HTH tetR-type" evidence="5">
    <location>
        <begin position="6"/>
        <end position="66"/>
    </location>
</feature>
<dbReference type="InterPro" id="IPR036271">
    <property type="entry name" value="Tet_transcr_reg_TetR-rel_C_sf"/>
</dbReference>
<dbReference type="PANTHER" id="PTHR30055">
    <property type="entry name" value="HTH-TYPE TRANSCRIPTIONAL REGULATOR RUTR"/>
    <property type="match status" value="1"/>
</dbReference>
<name>A0A0E4CX86_9BACL</name>
<dbReference type="PANTHER" id="PTHR30055:SF234">
    <property type="entry name" value="HTH-TYPE TRANSCRIPTIONAL REGULATOR BETI"/>
    <property type="match status" value="1"/>
</dbReference>
<keyword evidence="2 4" id="KW-0238">DNA-binding</keyword>
<dbReference type="Pfam" id="PF13305">
    <property type="entry name" value="TetR_C_33"/>
    <property type="match status" value="1"/>
</dbReference>